<evidence type="ECO:0000256" key="1">
    <source>
        <dbReference type="ARBA" id="ARBA00004141"/>
    </source>
</evidence>
<dbReference type="PANTHER" id="PTHR11537:SF254">
    <property type="entry name" value="POTASSIUM VOLTAGE-GATED CHANNEL PROTEIN SHAB"/>
    <property type="match status" value="1"/>
</dbReference>
<evidence type="ECO:0000256" key="4">
    <source>
        <dbReference type="ARBA" id="ARBA00022989"/>
    </source>
</evidence>
<sequence length="222" mass="23839">MTYERWSRLAEWPIAAAALVFLGVYAFLVIAEPTGATLIAIDVALLVLWAVFAVDYVMRLLLARPRGRWFVRNIPLLLMVLLPFFRSLYLLRLITVLRVLRAATGAAFRGRVAIYVSVSAVIIVVIGALGVLDAEQNAPGALITSFPDAVWWALVTITTVGYGDLYPVTGLGRTIATGMMVAGIALVGSVTATFASWFVEQAGKKPASASVGDAREGGQQAR</sequence>
<evidence type="ECO:0000313" key="11">
    <source>
        <dbReference type="Proteomes" id="UP000293519"/>
    </source>
</evidence>
<dbReference type="PRINTS" id="PR00169">
    <property type="entry name" value="KCHANNEL"/>
</dbReference>
<keyword evidence="3 8" id="KW-0812">Transmembrane</keyword>
<comment type="subcellular location">
    <subcellularLocation>
        <location evidence="1">Membrane</location>
        <topology evidence="1">Multi-pass membrane protein</topology>
    </subcellularLocation>
</comment>
<dbReference type="GO" id="GO:0005249">
    <property type="term" value="F:voltage-gated potassium channel activity"/>
    <property type="evidence" value="ECO:0007669"/>
    <property type="project" value="InterPro"/>
</dbReference>
<reference evidence="10 11" key="1">
    <citation type="journal article" date="2015" name="Stand. Genomic Sci.">
        <title>Genomic Encyclopedia of Bacterial and Archaeal Type Strains, Phase III: the genomes of soil and plant-associated and newly described type strains.</title>
        <authorList>
            <person name="Whitman W.B."/>
            <person name="Woyke T."/>
            <person name="Klenk H.P."/>
            <person name="Zhou Y."/>
            <person name="Lilburn T.G."/>
            <person name="Beck B.J."/>
            <person name="De Vos P."/>
            <person name="Vandamme P."/>
            <person name="Eisen J.A."/>
            <person name="Garrity G."/>
            <person name="Hugenholtz P."/>
            <person name="Kyrpides N.C."/>
        </authorList>
    </citation>
    <scope>NUCLEOTIDE SEQUENCE [LARGE SCALE GENOMIC DNA]</scope>
    <source>
        <strain evidence="10 11">CV2</strain>
    </source>
</reference>
<evidence type="ECO:0000256" key="5">
    <source>
        <dbReference type="ARBA" id="ARBA00023065"/>
    </source>
</evidence>
<keyword evidence="4 8" id="KW-1133">Transmembrane helix</keyword>
<proteinExistence type="predicted"/>
<evidence type="ECO:0000256" key="8">
    <source>
        <dbReference type="SAM" id="Phobius"/>
    </source>
</evidence>
<dbReference type="Gene3D" id="1.20.5.110">
    <property type="match status" value="1"/>
</dbReference>
<keyword evidence="7 10" id="KW-0407">Ion channel</keyword>
<evidence type="ECO:0000256" key="2">
    <source>
        <dbReference type="ARBA" id="ARBA00022448"/>
    </source>
</evidence>
<evidence type="ECO:0000259" key="9">
    <source>
        <dbReference type="Pfam" id="PF07885"/>
    </source>
</evidence>
<feature type="transmembrane region" description="Helical" evidence="8">
    <location>
        <begin position="141"/>
        <end position="163"/>
    </location>
</feature>
<dbReference type="EMBL" id="SGWW01000001">
    <property type="protein sequence ID" value="RZS59242.1"/>
    <property type="molecule type" value="Genomic_DNA"/>
</dbReference>
<accession>A0A4Q7LXS7</accession>
<dbReference type="AlphaFoldDB" id="A0A4Q7LXS7"/>
<feature type="transmembrane region" description="Helical" evidence="8">
    <location>
        <begin position="37"/>
        <end position="62"/>
    </location>
</feature>
<dbReference type="OrthoDB" id="9799090at2"/>
<evidence type="ECO:0000256" key="7">
    <source>
        <dbReference type="ARBA" id="ARBA00023303"/>
    </source>
</evidence>
<dbReference type="Gene3D" id="1.10.287.70">
    <property type="match status" value="1"/>
</dbReference>
<feature type="domain" description="Potassium channel" evidence="9">
    <location>
        <begin position="125"/>
        <end position="199"/>
    </location>
</feature>
<keyword evidence="6 8" id="KW-0472">Membrane</keyword>
<keyword evidence="2" id="KW-0813">Transport</keyword>
<feature type="transmembrane region" description="Helical" evidence="8">
    <location>
        <begin position="74"/>
        <end position="100"/>
    </location>
</feature>
<keyword evidence="11" id="KW-1185">Reference proteome</keyword>
<dbReference type="GO" id="GO:0008076">
    <property type="term" value="C:voltage-gated potassium channel complex"/>
    <property type="evidence" value="ECO:0007669"/>
    <property type="project" value="InterPro"/>
</dbReference>
<evidence type="ECO:0000256" key="3">
    <source>
        <dbReference type="ARBA" id="ARBA00022692"/>
    </source>
</evidence>
<dbReference type="InterPro" id="IPR013099">
    <property type="entry name" value="K_chnl_dom"/>
</dbReference>
<dbReference type="RefSeq" id="WP_130484348.1">
    <property type="nucleotide sequence ID" value="NZ_SGWW01000001.1"/>
</dbReference>
<dbReference type="GO" id="GO:0001508">
    <property type="term" value="P:action potential"/>
    <property type="evidence" value="ECO:0007669"/>
    <property type="project" value="TreeGrafter"/>
</dbReference>
<evidence type="ECO:0000313" key="10">
    <source>
        <dbReference type="EMBL" id="RZS59242.1"/>
    </source>
</evidence>
<comment type="caution">
    <text evidence="10">The sequence shown here is derived from an EMBL/GenBank/DDBJ whole genome shotgun (WGS) entry which is preliminary data.</text>
</comment>
<organism evidence="10 11">
    <name type="scientific">Microcella putealis</name>
    <dbReference type="NCBI Taxonomy" id="337005"/>
    <lineage>
        <taxon>Bacteria</taxon>
        <taxon>Bacillati</taxon>
        <taxon>Actinomycetota</taxon>
        <taxon>Actinomycetes</taxon>
        <taxon>Micrococcales</taxon>
        <taxon>Microbacteriaceae</taxon>
        <taxon>Microcella</taxon>
    </lineage>
</organism>
<dbReference type="SUPFAM" id="SSF81324">
    <property type="entry name" value="Voltage-gated potassium channels"/>
    <property type="match status" value="1"/>
</dbReference>
<evidence type="ECO:0000256" key="6">
    <source>
        <dbReference type="ARBA" id="ARBA00023136"/>
    </source>
</evidence>
<keyword evidence="5" id="KW-0406">Ion transport</keyword>
<dbReference type="Proteomes" id="UP000293519">
    <property type="component" value="Unassembled WGS sequence"/>
</dbReference>
<feature type="transmembrane region" description="Helical" evidence="8">
    <location>
        <begin position="175"/>
        <end position="199"/>
    </location>
</feature>
<gene>
    <name evidence="10" type="ORF">EV141_0461</name>
</gene>
<feature type="transmembrane region" description="Helical" evidence="8">
    <location>
        <begin position="112"/>
        <end position="132"/>
    </location>
</feature>
<dbReference type="Pfam" id="PF07885">
    <property type="entry name" value="Ion_trans_2"/>
    <property type="match status" value="1"/>
</dbReference>
<name>A0A4Q7LXS7_9MICO</name>
<dbReference type="InterPro" id="IPR028325">
    <property type="entry name" value="VG_K_chnl"/>
</dbReference>
<feature type="transmembrane region" description="Helical" evidence="8">
    <location>
        <begin position="12"/>
        <end position="31"/>
    </location>
</feature>
<dbReference type="PANTHER" id="PTHR11537">
    <property type="entry name" value="VOLTAGE-GATED POTASSIUM CHANNEL"/>
    <property type="match status" value="1"/>
</dbReference>
<protein>
    <submittedName>
        <fullName evidence="10">Voltage-gated potassium channel</fullName>
    </submittedName>
</protein>